<keyword evidence="1" id="KW-0812">Transmembrane</keyword>
<dbReference type="AlphaFoldDB" id="A0A841GSG2"/>
<feature type="transmembrane region" description="Helical" evidence="1">
    <location>
        <begin position="20"/>
        <end position="40"/>
    </location>
</feature>
<evidence type="ECO:0000313" key="2">
    <source>
        <dbReference type="EMBL" id="MBB6056733.1"/>
    </source>
</evidence>
<evidence type="ECO:0000313" key="3">
    <source>
        <dbReference type="Proteomes" id="UP000585721"/>
    </source>
</evidence>
<dbReference type="Proteomes" id="UP000585721">
    <property type="component" value="Unassembled WGS sequence"/>
</dbReference>
<sequence length="43" mass="4942">MSHSHSSSAPRPADSLFWSVWQRLLVAGLVLLPLWMLLFWSMS</sequence>
<keyword evidence="1" id="KW-1133">Transmembrane helix</keyword>
<evidence type="ECO:0000256" key="1">
    <source>
        <dbReference type="SAM" id="Phobius"/>
    </source>
</evidence>
<accession>A0A841GSG2</accession>
<keyword evidence="3" id="KW-1185">Reference proteome</keyword>
<protein>
    <submittedName>
        <fullName evidence="2">Uncharacterized protein</fullName>
    </submittedName>
</protein>
<dbReference type="RefSeq" id="WP_281364952.1">
    <property type="nucleotide sequence ID" value="NZ_JACHGR010000009.1"/>
</dbReference>
<comment type="caution">
    <text evidence="2">The sequence shown here is derived from an EMBL/GenBank/DDBJ whole genome shotgun (WGS) entry which is preliminary data.</text>
</comment>
<name>A0A841GSG2_9GAMM</name>
<reference evidence="2 3" key="1">
    <citation type="submission" date="2020-08" db="EMBL/GenBank/DDBJ databases">
        <title>Genomic Encyclopedia of Type Strains, Phase IV (KMG-IV): sequencing the most valuable type-strain genomes for metagenomic binning, comparative biology and taxonomic classification.</title>
        <authorList>
            <person name="Goeker M."/>
        </authorList>
    </citation>
    <scope>NUCLEOTIDE SEQUENCE [LARGE SCALE GENOMIC DNA]</scope>
    <source>
        <strain evidence="2 3">DSM 22975</strain>
    </source>
</reference>
<dbReference type="EMBL" id="JACHGR010000009">
    <property type="protein sequence ID" value="MBB6056733.1"/>
    <property type="molecule type" value="Genomic_DNA"/>
</dbReference>
<organism evidence="2 3">
    <name type="scientific">Tolumonas osonensis</name>
    <dbReference type="NCBI Taxonomy" id="675874"/>
    <lineage>
        <taxon>Bacteria</taxon>
        <taxon>Pseudomonadati</taxon>
        <taxon>Pseudomonadota</taxon>
        <taxon>Gammaproteobacteria</taxon>
        <taxon>Aeromonadales</taxon>
        <taxon>Aeromonadaceae</taxon>
        <taxon>Tolumonas</taxon>
    </lineage>
</organism>
<keyword evidence="1" id="KW-0472">Membrane</keyword>
<proteinExistence type="predicted"/>
<gene>
    <name evidence="2" type="ORF">HNR75_002672</name>
</gene>